<reference evidence="1" key="1">
    <citation type="submission" date="2013-04" db="UniProtKB">
        <authorList>
            <consortium name="EnsemblPlants"/>
        </authorList>
    </citation>
    <scope>IDENTIFICATION</scope>
</reference>
<dbReference type="EnsemblPlants" id="OB02G10700.1">
    <property type="protein sequence ID" value="OB02G10700.1"/>
    <property type="gene ID" value="OB02G10700"/>
</dbReference>
<dbReference type="Proteomes" id="UP000006038">
    <property type="component" value="Unassembled WGS sequence"/>
</dbReference>
<proteinExistence type="predicted"/>
<accession>J3L8V3</accession>
<protein>
    <submittedName>
        <fullName evidence="1">Uncharacterized protein</fullName>
    </submittedName>
</protein>
<name>J3L8V3_ORYBR</name>
<dbReference type="Gramene" id="OB02G10700.1">
    <property type="protein sequence ID" value="OB02G10700.1"/>
    <property type="gene ID" value="OB02G10700"/>
</dbReference>
<dbReference type="HOGENOM" id="CLU_2201007_0_0_1"/>
<sequence length="108" mass="11467">MTDMNRAVLGTCPCSIMPSSAVFASAGPFFFRKLSTSSACDSGSVPTPRRVIMARISCAASGTPSFACPRIRLLKAALSSMPFFISCLKKVSALLVFPLLHKYSITGL</sequence>
<organism evidence="1">
    <name type="scientific">Oryza brachyantha</name>
    <name type="common">malo sina</name>
    <dbReference type="NCBI Taxonomy" id="4533"/>
    <lineage>
        <taxon>Eukaryota</taxon>
        <taxon>Viridiplantae</taxon>
        <taxon>Streptophyta</taxon>
        <taxon>Embryophyta</taxon>
        <taxon>Tracheophyta</taxon>
        <taxon>Spermatophyta</taxon>
        <taxon>Magnoliopsida</taxon>
        <taxon>Liliopsida</taxon>
        <taxon>Poales</taxon>
        <taxon>Poaceae</taxon>
        <taxon>BOP clade</taxon>
        <taxon>Oryzoideae</taxon>
        <taxon>Oryzeae</taxon>
        <taxon>Oryzinae</taxon>
        <taxon>Oryza</taxon>
    </lineage>
</organism>
<dbReference type="AlphaFoldDB" id="J3L8V3"/>
<evidence type="ECO:0000313" key="1">
    <source>
        <dbReference type="EnsemblPlants" id="OB02G10700.1"/>
    </source>
</evidence>
<keyword evidence="2" id="KW-1185">Reference proteome</keyword>
<evidence type="ECO:0000313" key="2">
    <source>
        <dbReference type="Proteomes" id="UP000006038"/>
    </source>
</evidence>